<dbReference type="InterPro" id="IPR036872">
    <property type="entry name" value="CH_dom_sf"/>
</dbReference>
<evidence type="ECO:0000256" key="5">
    <source>
        <dbReference type="ARBA" id="ARBA00023203"/>
    </source>
</evidence>
<dbReference type="PROSITE" id="PS00019">
    <property type="entry name" value="ACTININ_1"/>
    <property type="match status" value="1"/>
</dbReference>
<evidence type="ECO:0000256" key="3">
    <source>
        <dbReference type="ARBA" id="ARBA00022737"/>
    </source>
</evidence>
<name>A0AAW1R958_9CHLO</name>
<dbReference type="GO" id="GO:0005884">
    <property type="term" value="C:actin filament"/>
    <property type="evidence" value="ECO:0007669"/>
    <property type="project" value="TreeGrafter"/>
</dbReference>
<feature type="domain" description="Calponin-homology (CH)" evidence="6">
    <location>
        <begin position="262"/>
        <end position="374"/>
    </location>
</feature>
<dbReference type="SUPFAM" id="SSF47576">
    <property type="entry name" value="Calponin-homology domain, CH-domain"/>
    <property type="match status" value="1"/>
</dbReference>
<dbReference type="CDD" id="cd21218">
    <property type="entry name" value="CH_PLS_FIM_rpt2"/>
    <property type="match status" value="1"/>
</dbReference>
<evidence type="ECO:0000256" key="1">
    <source>
        <dbReference type="ARBA" id="ARBA00011385"/>
    </source>
</evidence>
<comment type="caution">
    <text evidence="7">The sequence shown here is derived from an EMBL/GenBank/DDBJ whole genome shotgun (WGS) entry which is preliminary data.</text>
</comment>
<keyword evidence="8" id="KW-1185">Reference proteome</keyword>
<comment type="subunit">
    <text evidence="1">Interacts with F-actin.</text>
</comment>
<dbReference type="PANTHER" id="PTHR19961:SF18">
    <property type="entry name" value="FI19014P1"/>
    <property type="match status" value="1"/>
</dbReference>
<gene>
    <name evidence="7" type="ORF">WJX72_009729</name>
</gene>
<dbReference type="PANTHER" id="PTHR19961">
    <property type="entry name" value="FIMBRIN/PLASTIN"/>
    <property type="match status" value="1"/>
</dbReference>
<accession>A0AAW1R958</accession>
<keyword evidence="3" id="KW-0677">Repeat</keyword>
<sequence length="506" mass="55012">MLPLDPDGSTLAMACGSGVLLCKLLCTCQPDAIDERVLNLPEGGAAELATPERLQNVTLCLNAASSLGASVSHIDAAKVADGQEEAVLECLWQIVRLHKLQDINLKSFPSLLALQQEDEQLPALLEVAPEALLLRWLNHHLRQPLSHWRRAPITSLDAGVQDGQAYLCLVQQLQPGSVDVAALLREADPAARASAILSAAQQLTGAAVLPPPAGLLGPNQRLHCLMLSELFHACPALQLSQAERIEQRQALSWLEEGDVDASREERTFRMWLNSLLPDAHVSSLYGETLRDGWILLQAIAHIRPGSVDFARVHRPPFPNPLHRRPKSLENCNLVVQLTKDLLHLPLINVGGLDILNGQRKIILAILYQLMRLHTHALLQRIRPADAQLADAQMDVEILSWANQTVAAMGNTHLQISSFADPSLSSGQFLITLLAAVIPGMVKPALVTPGVSAADKTLNAKYAISLARKLGCSIFLLWEDIVEVKPKMIAIFVASLMVHAARTPAAH</sequence>
<dbReference type="GO" id="GO:0046872">
    <property type="term" value="F:metal ion binding"/>
    <property type="evidence" value="ECO:0007669"/>
    <property type="project" value="UniProtKB-KW"/>
</dbReference>
<dbReference type="GO" id="GO:0051017">
    <property type="term" value="P:actin filament bundle assembly"/>
    <property type="evidence" value="ECO:0007669"/>
    <property type="project" value="InterPro"/>
</dbReference>
<protein>
    <recommendedName>
        <fullName evidence="6">Calponin-homology (CH) domain-containing protein</fullName>
    </recommendedName>
</protein>
<dbReference type="Proteomes" id="UP001489004">
    <property type="component" value="Unassembled WGS sequence"/>
</dbReference>
<keyword evidence="2" id="KW-0479">Metal-binding</keyword>
<evidence type="ECO:0000256" key="4">
    <source>
        <dbReference type="ARBA" id="ARBA00022837"/>
    </source>
</evidence>
<dbReference type="FunFam" id="1.10.418.10:FF:000010">
    <property type="entry name" value="Plastin-3 isoform 1"/>
    <property type="match status" value="1"/>
</dbReference>
<dbReference type="AlphaFoldDB" id="A0AAW1R958"/>
<reference evidence="7 8" key="1">
    <citation type="journal article" date="2024" name="Nat. Commun.">
        <title>Phylogenomics reveals the evolutionary origins of lichenization in chlorophyte algae.</title>
        <authorList>
            <person name="Puginier C."/>
            <person name="Libourel C."/>
            <person name="Otte J."/>
            <person name="Skaloud P."/>
            <person name="Haon M."/>
            <person name="Grisel S."/>
            <person name="Petersen M."/>
            <person name="Berrin J.G."/>
            <person name="Delaux P.M."/>
            <person name="Dal Grande F."/>
            <person name="Keller J."/>
        </authorList>
    </citation>
    <scope>NUCLEOTIDE SEQUENCE [LARGE SCALE GENOMIC DNA]</scope>
    <source>
        <strain evidence="7 8">SAG 2043</strain>
    </source>
</reference>
<dbReference type="PROSITE" id="PS50021">
    <property type="entry name" value="CH"/>
    <property type="match status" value="4"/>
</dbReference>
<dbReference type="InterPro" id="IPR001715">
    <property type="entry name" value="CH_dom"/>
</dbReference>
<evidence type="ECO:0000256" key="2">
    <source>
        <dbReference type="ARBA" id="ARBA00022723"/>
    </source>
</evidence>
<dbReference type="Gene3D" id="1.10.418.10">
    <property type="entry name" value="Calponin-like domain"/>
    <property type="match status" value="4"/>
</dbReference>
<evidence type="ECO:0000313" key="8">
    <source>
        <dbReference type="Proteomes" id="UP001489004"/>
    </source>
</evidence>
<dbReference type="GO" id="GO:0051015">
    <property type="term" value="F:actin filament binding"/>
    <property type="evidence" value="ECO:0007669"/>
    <property type="project" value="InterPro"/>
</dbReference>
<keyword evidence="5" id="KW-0009">Actin-binding</keyword>
<dbReference type="GO" id="GO:0051639">
    <property type="term" value="P:actin filament network formation"/>
    <property type="evidence" value="ECO:0007669"/>
    <property type="project" value="TreeGrafter"/>
</dbReference>
<dbReference type="EMBL" id="JALJOR010000001">
    <property type="protein sequence ID" value="KAK9830090.1"/>
    <property type="molecule type" value="Genomic_DNA"/>
</dbReference>
<dbReference type="Pfam" id="PF00307">
    <property type="entry name" value="CH"/>
    <property type="match status" value="4"/>
</dbReference>
<feature type="domain" description="Calponin-homology (CH)" evidence="6">
    <location>
        <begin position="127"/>
        <end position="235"/>
    </location>
</feature>
<organism evidence="7 8">
    <name type="scientific">[Myrmecia] bisecta</name>
    <dbReference type="NCBI Taxonomy" id="41462"/>
    <lineage>
        <taxon>Eukaryota</taxon>
        <taxon>Viridiplantae</taxon>
        <taxon>Chlorophyta</taxon>
        <taxon>core chlorophytes</taxon>
        <taxon>Trebouxiophyceae</taxon>
        <taxon>Trebouxiales</taxon>
        <taxon>Trebouxiaceae</taxon>
        <taxon>Myrmecia</taxon>
    </lineage>
</organism>
<evidence type="ECO:0000313" key="7">
    <source>
        <dbReference type="EMBL" id="KAK9830090.1"/>
    </source>
</evidence>
<dbReference type="InterPro" id="IPR001589">
    <property type="entry name" value="Actinin_actin-bd_CS"/>
</dbReference>
<dbReference type="CDD" id="cd21220">
    <property type="entry name" value="CH_PLS_FIM_rpt4"/>
    <property type="match status" value="1"/>
</dbReference>
<feature type="domain" description="Calponin-homology (CH)" evidence="6">
    <location>
        <begin position="391"/>
        <end position="500"/>
    </location>
</feature>
<feature type="domain" description="Calponin-homology (CH)" evidence="6">
    <location>
        <begin position="1"/>
        <end position="99"/>
    </location>
</feature>
<evidence type="ECO:0000259" key="6">
    <source>
        <dbReference type="PROSITE" id="PS50021"/>
    </source>
</evidence>
<dbReference type="InterPro" id="IPR039959">
    <property type="entry name" value="Fimbrin/Plastin"/>
</dbReference>
<keyword evidence="4" id="KW-0106">Calcium</keyword>
<dbReference type="GO" id="GO:0005737">
    <property type="term" value="C:cytoplasm"/>
    <property type="evidence" value="ECO:0007669"/>
    <property type="project" value="TreeGrafter"/>
</dbReference>
<dbReference type="GO" id="GO:0032432">
    <property type="term" value="C:actin filament bundle"/>
    <property type="evidence" value="ECO:0007669"/>
    <property type="project" value="TreeGrafter"/>
</dbReference>
<dbReference type="SMART" id="SM00033">
    <property type="entry name" value="CH"/>
    <property type="match status" value="4"/>
</dbReference>
<proteinExistence type="predicted"/>